<dbReference type="EMBL" id="JAAPAO010000277">
    <property type="protein sequence ID" value="KAF4664875.1"/>
    <property type="molecule type" value="Genomic_DNA"/>
</dbReference>
<dbReference type="InterPro" id="IPR008794">
    <property type="entry name" value="Pro_racemase_fam"/>
</dbReference>
<evidence type="ECO:0000256" key="4">
    <source>
        <dbReference type="SAM" id="MobiDB-lite"/>
    </source>
</evidence>
<comment type="similarity">
    <text evidence="2">Belongs to the proline racemase family.</text>
</comment>
<dbReference type="Gene3D" id="3.10.310.10">
    <property type="entry name" value="Diaminopimelate Epimerase, Chain A, domain 1"/>
    <property type="match status" value="1"/>
</dbReference>
<dbReference type="GO" id="GO:0050346">
    <property type="term" value="F:trans-L-3-hydroxyproline dehydratase activity"/>
    <property type="evidence" value="ECO:0007669"/>
    <property type="project" value="UniProtKB-EC"/>
</dbReference>
<sequence>MPNGKFSWEEPETWTGMLDRSPCGTGTSAVMALEHSRGLLQVGETFVHSGILGTSFEGVLKSQTKVGPFTAVVPCITGQAWITGYNTLVVDPSDPLSGGFTVGDIWSS</sequence>
<protein>
    <recommendedName>
        <fullName evidence="3">trans-L-3-hydroxyproline dehydratase</fullName>
        <ecNumber evidence="3">4.2.1.77</ecNumber>
    </recommendedName>
</protein>
<dbReference type="OrthoDB" id="6409228at2759"/>
<dbReference type="PANTHER" id="PTHR33442:SF1">
    <property type="entry name" value="TRANS-3-HYDROXY-L-PROLINE DEHYDRATASE"/>
    <property type="match status" value="1"/>
</dbReference>
<organism evidence="5 6">
    <name type="scientific">Perkinsus chesapeaki</name>
    <name type="common">Clam parasite</name>
    <name type="synonym">Perkinsus andrewsi</name>
    <dbReference type="NCBI Taxonomy" id="330153"/>
    <lineage>
        <taxon>Eukaryota</taxon>
        <taxon>Sar</taxon>
        <taxon>Alveolata</taxon>
        <taxon>Perkinsozoa</taxon>
        <taxon>Perkinsea</taxon>
        <taxon>Perkinsida</taxon>
        <taxon>Perkinsidae</taxon>
        <taxon>Perkinsus</taxon>
    </lineage>
</organism>
<evidence type="ECO:0000313" key="6">
    <source>
        <dbReference type="Proteomes" id="UP000591131"/>
    </source>
</evidence>
<dbReference type="SUPFAM" id="SSF54506">
    <property type="entry name" value="Diaminopimelate epimerase-like"/>
    <property type="match status" value="1"/>
</dbReference>
<comment type="caution">
    <text evidence="5">The sequence shown here is derived from an EMBL/GenBank/DDBJ whole genome shotgun (WGS) entry which is preliminary data.</text>
</comment>
<dbReference type="AlphaFoldDB" id="A0A7J6M056"/>
<comment type="catalytic activity">
    <reaction evidence="1">
        <text>trans-3-hydroxy-L-proline = 1-pyrroline-2-carboxylate + H2O</text>
        <dbReference type="Rhea" id="RHEA:10320"/>
        <dbReference type="ChEBI" id="CHEBI:15377"/>
        <dbReference type="ChEBI" id="CHEBI:39785"/>
        <dbReference type="ChEBI" id="CHEBI:57938"/>
        <dbReference type="EC" id="4.2.1.77"/>
    </reaction>
</comment>
<accession>A0A7J6M056</accession>
<name>A0A7J6M056_PERCH</name>
<evidence type="ECO:0000256" key="2">
    <source>
        <dbReference type="ARBA" id="ARBA00007529"/>
    </source>
</evidence>
<evidence type="ECO:0000313" key="5">
    <source>
        <dbReference type="EMBL" id="KAF4664875.1"/>
    </source>
</evidence>
<feature type="region of interest" description="Disordered" evidence="4">
    <location>
        <begin position="1"/>
        <end position="21"/>
    </location>
</feature>
<reference evidence="5 6" key="1">
    <citation type="submission" date="2020-04" db="EMBL/GenBank/DDBJ databases">
        <title>Perkinsus chesapeaki whole genome sequence.</title>
        <authorList>
            <person name="Bogema D.R."/>
        </authorList>
    </citation>
    <scope>NUCLEOTIDE SEQUENCE [LARGE SCALE GENOMIC DNA]</scope>
    <source>
        <strain evidence="5">ATCC PRA-425</strain>
    </source>
</reference>
<gene>
    <name evidence="5" type="ORF">FOL47_004888</name>
</gene>
<evidence type="ECO:0000256" key="1">
    <source>
        <dbReference type="ARBA" id="ARBA00001148"/>
    </source>
</evidence>
<evidence type="ECO:0000256" key="3">
    <source>
        <dbReference type="ARBA" id="ARBA00013105"/>
    </source>
</evidence>
<dbReference type="EC" id="4.2.1.77" evidence="3"/>
<dbReference type="Pfam" id="PF05544">
    <property type="entry name" value="Pro_racemase"/>
    <property type="match status" value="1"/>
</dbReference>
<dbReference type="PANTHER" id="PTHR33442">
    <property type="entry name" value="TRANS-3-HYDROXY-L-PROLINE DEHYDRATASE"/>
    <property type="match status" value="1"/>
</dbReference>
<dbReference type="Proteomes" id="UP000591131">
    <property type="component" value="Unassembled WGS sequence"/>
</dbReference>
<proteinExistence type="inferred from homology"/>
<keyword evidence="6" id="KW-1185">Reference proteome</keyword>